<evidence type="ECO:0000313" key="3">
    <source>
        <dbReference type="EMBL" id="CUN51449.1"/>
    </source>
</evidence>
<name>A0A173XIE4_9FIRM</name>
<dbReference type="EMBL" id="CYZO01000001">
    <property type="protein sequence ID" value="CUN51449.1"/>
    <property type="molecule type" value="Genomic_DNA"/>
</dbReference>
<evidence type="ECO:0000313" key="4">
    <source>
        <dbReference type="EMBL" id="RYS80567.1"/>
    </source>
</evidence>
<keyword evidence="1" id="KW-0812">Transmembrane</keyword>
<dbReference type="Proteomes" id="UP000095787">
    <property type="component" value="Unassembled WGS sequence"/>
</dbReference>
<keyword evidence="1" id="KW-1133">Transmembrane helix</keyword>
<dbReference type="AlphaFoldDB" id="A0A173XIE4"/>
<evidence type="ECO:0000313" key="5">
    <source>
        <dbReference type="Proteomes" id="UP000095787"/>
    </source>
</evidence>
<dbReference type="RefSeq" id="WP_009242470.1">
    <property type="nucleotide sequence ID" value="NZ_CAUEFA010000012.1"/>
</dbReference>
<accession>A0A173XIE4</accession>
<dbReference type="Pfam" id="PF13828">
    <property type="entry name" value="DUF4190"/>
    <property type="match status" value="1"/>
</dbReference>
<protein>
    <submittedName>
        <fullName evidence="4">DUF4190 domain-containing protein</fullName>
    </submittedName>
</protein>
<sequence>MAKREKNPASDKTGNDTGVSLLVLGIVSVIFALWIPIVGIVLGTVSLVRVRKRNDLSGTVMAKAGKVLSIAGICIAVVNWILAIVLTFMTLA</sequence>
<evidence type="ECO:0000256" key="1">
    <source>
        <dbReference type="SAM" id="Phobius"/>
    </source>
</evidence>
<evidence type="ECO:0000313" key="6">
    <source>
        <dbReference type="Proteomes" id="UP000292665"/>
    </source>
</evidence>
<feature type="transmembrane region" description="Helical" evidence="1">
    <location>
        <begin position="20"/>
        <end position="47"/>
    </location>
</feature>
<proteinExistence type="predicted"/>
<reference evidence="3 5" key="1">
    <citation type="submission" date="2015-09" db="EMBL/GenBank/DDBJ databases">
        <authorList>
            <consortium name="Pathogen Informatics"/>
        </authorList>
    </citation>
    <scope>NUCLEOTIDE SEQUENCE [LARGE SCALE GENOMIC DNA]</scope>
    <source>
        <strain evidence="3 5">2789STDY5834841</strain>
    </source>
</reference>
<evidence type="ECO:0000259" key="2">
    <source>
        <dbReference type="Pfam" id="PF13828"/>
    </source>
</evidence>
<organism evidence="3 5">
    <name type="scientific">[Ruminococcus] torques</name>
    <dbReference type="NCBI Taxonomy" id="33039"/>
    <lineage>
        <taxon>Bacteria</taxon>
        <taxon>Bacillati</taxon>
        <taxon>Bacillota</taxon>
        <taxon>Clostridia</taxon>
        <taxon>Lachnospirales</taxon>
        <taxon>Lachnospiraceae</taxon>
        <taxon>Mediterraneibacter</taxon>
    </lineage>
</organism>
<dbReference type="EMBL" id="RCYR01000008">
    <property type="protein sequence ID" value="RYS80567.1"/>
    <property type="molecule type" value="Genomic_DNA"/>
</dbReference>
<dbReference type="Proteomes" id="UP000292665">
    <property type="component" value="Unassembled WGS sequence"/>
</dbReference>
<keyword evidence="1" id="KW-0472">Membrane</keyword>
<dbReference type="InterPro" id="IPR025241">
    <property type="entry name" value="DUF4190"/>
</dbReference>
<reference evidence="4 6" key="2">
    <citation type="journal article" date="2019" name="Science, e1252229">
        <title>Invertible promoters mediate bacterial phase variation, antibiotic resistance, and host adaptation in the gut.</title>
        <authorList>
            <person name="Jiang X."/>
            <person name="Hall A.B."/>
            <person name="Arthur T.D."/>
            <person name="Plichta D.R."/>
            <person name="Covington C.T."/>
            <person name="Poyet M."/>
            <person name="Crothers J."/>
            <person name="Moses P.L."/>
            <person name="Tolonen A.C."/>
            <person name="Vlamakis H."/>
            <person name="Alm E.J."/>
            <person name="Xavier R.J."/>
        </authorList>
    </citation>
    <scope>NUCLEOTIDE SEQUENCE [LARGE SCALE GENOMIC DNA]</scope>
    <source>
        <strain evidence="6">aa_0143</strain>
        <strain evidence="4">Aa_0143</strain>
    </source>
</reference>
<gene>
    <name evidence="4" type="ORF">EAI93_05945</name>
    <name evidence="3" type="ORF">ERS852456_00117</name>
</gene>
<feature type="transmembrane region" description="Helical" evidence="1">
    <location>
        <begin position="67"/>
        <end position="91"/>
    </location>
</feature>
<feature type="domain" description="DUF4190" evidence="2">
    <location>
        <begin position="19"/>
        <end position="78"/>
    </location>
</feature>